<evidence type="ECO:0000313" key="7">
    <source>
        <dbReference type="Proteomes" id="UP000331127"/>
    </source>
</evidence>
<dbReference type="PANTHER" id="PTHR30136:SF8">
    <property type="entry name" value="TRANSCRIPTIONAL REGULATORY PROTEIN"/>
    <property type="match status" value="1"/>
</dbReference>
<comment type="caution">
    <text evidence="6">The sequence shown here is derived from an EMBL/GenBank/DDBJ whole genome shotgun (WGS) entry which is preliminary data.</text>
</comment>
<dbReference type="Gene3D" id="1.10.10.10">
    <property type="entry name" value="Winged helix-like DNA-binding domain superfamily/Winged helix DNA-binding domain"/>
    <property type="match status" value="1"/>
</dbReference>
<dbReference type="InterPro" id="IPR005471">
    <property type="entry name" value="Tscrpt_reg_IclR_N"/>
</dbReference>
<dbReference type="InterPro" id="IPR036390">
    <property type="entry name" value="WH_DNA-bd_sf"/>
</dbReference>
<keyword evidence="1" id="KW-0805">Transcription regulation</keyword>
<keyword evidence="7" id="KW-1185">Reference proteome</keyword>
<accession>A0A5M3WVS0</accession>
<dbReference type="PROSITE" id="PS51077">
    <property type="entry name" value="HTH_ICLR"/>
    <property type="match status" value="1"/>
</dbReference>
<feature type="domain" description="HTH iclR-type" evidence="4">
    <location>
        <begin position="51"/>
        <end position="111"/>
    </location>
</feature>
<protein>
    <submittedName>
        <fullName evidence="6">IclR family transcriptional regulator</fullName>
    </submittedName>
</protein>
<evidence type="ECO:0000256" key="1">
    <source>
        <dbReference type="ARBA" id="ARBA00023015"/>
    </source>
</evidence>
<dbReference type="SUPFAM" id="SSF46785">
    <property type="entry name" value="Winged helix' DNA-binding domain"/>
    <property type="match status" value="1"/>
</dbReference>
<keyword evidence="3" id="KW-0804">Transcription</keyword>
<dbReference type="InterPro" id="IPR036388">
    <property type="entry name" value="WH-like_DNA-bd_sf"/>
</dbReference>
<evidence type="ECO:0000313" key="6">
    <source>
        <dbReference type="EMBL" id="GES13004.1"/>
    </source>
</evidence>
<dbReference type="EMBL" id="BLAE01000041">
    <property type="protein sequence ID" value="GES13004.1"/>
    <property type="molecule type" value="Genomic_DNA"/>
</dbReference>
<dbReference type="Pfam" id="PF09339">
    <property type="entry name" value="HTH_IclR"/>
    <property type="match status" value="1"/>
</dbReference>
<feature type="domain" description="IclR-ED" evidence="5">
    <location>
        <begin position="112"/>
        <end position="285"/>
    </location>
</feature>
<sequence length="292" mass="31512">MLETLTDPEDCGLQSGVSDEWTFAPYSGTAPYERIRAVASQEGLDIPSGDIQVVARVVQLLRLLGEAGSIDLVSAAQELSVGKSTAHRYLASMENHGLLQRRSRNRYEFGTLLAELGTMALSRLGVVNLARPVMEQVSIRVRHTVVLSIWNGRCPVVAQVHEDSSRTAHVVIRVGSTLRPGTAQDCVFRAFQDESFHRRYREGPVDLAQDPIGGLEEVRRTGVAIRSSGSEGVRAVAVPVRDADGMVVATLAVVGVTSLVPEEDDSDVVMVLRDGSRAITQALRASLEVAGD</sequence>
<dbReference type="OrthoDB" id="3516895at2"/>
<reference evidence="6 7" key="1">
    <citation type="submission" date="2019-10" db="EMBL/GenBank/DDBJ databases">
        <title>Whole genome shotgun sequence of Acrocarpospora macrocephala NBRC 16266.</title>
        <authorList>
            <person name="Ichikawa N."/>
            <person name="Kimura A."/>
            <person name="Kitahashi Y."/>
            <person name="Komaki H."/>
            <person name="Oguchi A."/>
        </authorList>
    </citation>
    <scope>NUCLEOTIDE SEQUENCE [LARGE SCALE GENOMIC DNA]</scope>
    <source>
        <strain evidence="6 7">NBRC 16266</strain>
    </source>
</reference>
<evidence type="ECO:0000259" key="4">
    <source>
        <dbReference type="PROSITE" id="PS51077"/>
    </source>
</evidence>
<dbReference type="SMART" id="SM00346">
    <property type="entry name" value="HTH_ICLR"/>
    <property type="match status" value="1"/>
</dbReference>
<dbReference type="Pfam" id="PF01614">
    <property type="entry name" value="IclR_C"/>
    <property type="match status" value="1"/>
</dbReference>
<dbReference type="InterPro" id="IPR014757">
    <property type="entry name" value="Tscrpt_reg_IclR_C"/>
</dbReference>
<dbReference type="SUPFAM" id="SSF55781">
    <property type="entry name" value="GAF domain-like"/>
    <property type="match status" value="1"/>
</dbReference>
<gene>
    <name evidence="6" type="ORF">Amac_066010</name>
</gene>
<dbReference type="Gene3D" id="3.30.450.40">
    <property type="match status" value="1"/>
</dbReference>
<organism evidence="6 7">
    <name type="scientific">Acrocarpospora macrocephala</name>
    <dbReference type="NCBI Taxonomy" id="150177"/>
    <lineage>
        <taxon>Bacteria</taxon>
        <taxon>Bacillati</taxon>
        <taxon>Actinomycetota</taxon>
        <taxon>Actinomycetes</taxon>
        <taxon>Streptosporangiales</taxon>
        <taxon>Streptosporangiaceae</taxon>
        <taxon>Acrocarpospora</taxon>
    </lineage>
</organism>
<dbReference type="PROSITE" id="PS51078">
    <property type="entry name" value="ICLR_ED"/>
    <property type="match status" value="1"/>
</dbReference>
<keyword evidence="2" id="KW-0238">DNA-binding</keyword>
<proteinExistence type="predicted"/>
<dbReference type="GO" id="GO:0045892">
    <property type="term" value="P:negative regulation of DNA-templated transcription"/>
    <property type="evidence" value="ECO:0007669"/>
    <property type="project" value="TreeGrafter"/>
</dbReference>
<evidence type="ECO:0000256" key="3">
    <source>
        <dbReference type="ARBA" id="ARBA00023163"/>
    </source>
</evidence>
<dbReference type="InterPro" id="IPR050707">
    <property type="entry name" value="HTH_MetabolicPath_Reg"/>
</dbReference>
<evidence type="ECO:0000259" key="5">
    <source>
        <dbReference type="PROSITE" id="PS51078"/>
    </source>
</evidence>
<dbReference type="GO" id="GO:0003677">
    <property type="term" value="F:DNA binding"/>
    <property type="evidence" value="ECO:0007669"/>
    <property type="project" value="UniProtKB-KW"/>
</dbReference>
<dbReference type="GO" id="GO:0003700">
    <property type="term" value="F:DNA-binding transcription factor activity"/>
    <property type="evidence" value="ECO:0007669"/>
    <property type="project" value="TreeGrafter"/>
</dbReference>
<evidence type="ECO:0000256" key="2">
    <source>
        <dbReference type="ARBA" id="ARBA00023125"/>
    </source>
</evidence>
<dbReference type="PANTHER" id="PTHR30136">
    <property type="entry name" value="HELIX-TURN-HELIX TRANSCRIPTIONAL REGULATOR, ICLR FAMILY"/>
    <property type="match status" value="1"/>
</dbReference>
<dbReference type="InterPro" id="IPR029016">
    <property type="entry name" value="GAF-like_dom_sf"/>
</dbReference>
<name>A0A5M3WVS0_9ACTN</name>
<dbReference type="AlphaFoldDB" id="A0A5M3WVS0"/>
<dbReference type="Proteomes" id="UP000331127">
    <property type="component" value="Unassembled WGS sequence"/>
</dbReference>